<keyword evidence="2" id="KW-1185">Reference proteome</keyword>
<protein>
    <submittedName>
        <fullName evidence="1">Uncharacterized protein</fullName>
    </submittedName>
</protein>
<name>A0A8H3ZV20_GIGMA</name>
<accession>A0A8H3ZV20</accession>
<dbReference type="EMBL" id="WTPW01004586">
    <property type="protein sequence ID" value="KAF0332903.1"/>
    <property type="molecule type" value="Genomic_DNA"/>
</dbReference>
<sequence length="125" mass="14835">MEPSITYLKLAKVDYAEEIRDPEDCRTITEVKNDENRFEKALADQDESLKVEVKDAEALVLQKFRRKVLASENQRVTYLENEQDRGEPANYDKALETILYKMLEWYLKYAESDDLDGQYNLEFWP</sequence>
<organism evidence="1 2">
    <name type="scientific">Gigaspora margarita</name>
    <dbReference type="NCBI Taxonomy" id="4874"/>
    <lineage>
        <taxon>Eukaryota</taxon>
        <taxon>Fungi</taxon>
        <taxon>Fungi incertae sedis</taxon>
        <taxon>Mucoromycota</taxon>
        <taxon>Glomeromycotina</taxon>
        <taxon>Glomeromycetes</taxon>
        <taxon>Diversisporales</taxon>
        <taxon>Gigasporaceae</taxon>
        <taxon>Gigaspora</taxon>
    </lineage>
</organism>
<dbReference type="AlphaFoldDB" id="A0A8H3ZV20"/>
<comment type="caution">
    <text evidence="1">The sequence shown here is derived from an EMBL/GenBank/DDBJ whole genome shotgun (WGS) entry which is preliminary data.</text>
</comment>
<evidence type="ECO:0000313" key="1">
    <source>
        <dbReference type="EMBL" id="KAF0332903.1"/>
    </source>
</evidence>
<gene>
    <name evidence="1" type="ORF">F8M41_018660</name>
</gene>
<reference evidence="1 2" key="1">
    <citation type="journal article" date="2019" name="Environ. Microbiol.">
        <title>At the nexus of three kingdoms: the genome of the mycorrhizal fungus Gigaspora margarita provides insights into plant, endobacterial and fungal interactions.</title>
        <authorList>
            <person name="Venice F."/>
            <person name="Ghignone S."/>
            <person name="Salvioli di Fossalunga A."/>
            <person name="Amselem J."/>
            <person name="Novero M."/>
            <person name="Xianan X."/>
            <person name="Sedzielewska Toro K."/>
            <person name="Morin E."/>
            <person name="Lipzen A."/>
            <person name="Grigoriev I.V."/>
            <person name="Henrissat B."/>
            <person name="Martin F.M."/>
            <person name="Bonfante P."/>
        </authorList>
    </citation>
    <scope>NUCLEOTIDE SEQUENCE [LARGE SCALE GENOMIC DNA]</scope>
    <source>
        <strain evidence="1 2">BEG34</strain>
    </source>
</reference>
<proteinExistence type="predicted"/>
<evidence type="ECO:0000313" key="2">
    <source>
        <dbReference type="Proteomes" id="UP000439903"/>
    </source>
</evidence>
<dbReference type="Proteomes" id="UP000439903">
    <property type="component" value="Unassembled WGS sequence"/>
</dbReference>